<comment type="caution">
    <text evidence="1">The sequence shown here is derived from an EMBL/GenBank/DDBJ whole genome shotgun (WGS) entry which is preliminary data.</text>
</comment>
<dbReference type="EMBL" id="JAIWYP010000006">
    <property type="protein sequence ID" value="KAH3811297.1"/>
    <property type="molecule type" value="Genomic_DNA"/>
</dbReference>
<evidence type="ECO:0000313" key="2">
    <source>
        <dbReference type="Proteomes" id="UP000828390"/>
    </source>
</evidence>
<dbReference type="Proteomes" id="UP000828390">
    <property type="component" value="Unassembled WGS sequence"/>
</dbReference>
<name>A0A9D4JL12_DREPO</name>
<reference evidence="1" key="2">
    <citation type="submission" date="2020-11" db="EMBL/GenBank/DDBJ databases">
        <authorList>
            <person name="McCartney M.A."/>
            <person name="Auch B."/>
            <person name="Kono T."/>
            <person name="Mallez S."/>
            <person name="Becker A."/>
            <person name="Gohl D.M."/>
            <person name="Silverstein K.A.T."/>
            <person name="Koren S."/>
            <person name="Bechman K.B."/>
            <person name="Herman A."/>
            <person name="Abrahante J.E."/>
            <person name="Garbe J."/>
        </authorList>
    </citation>
    <scope>NUCLEOTIDE SEQUENCE</scope>
    <source>
        <strain evidence="1">Duluth1</strain>
        <tissue evidence="1">Whole animal</tissue>
    </source>
</reference>
<reference evidence="1" key="1">
    <citation type="journal article" date="2019" name="bioRxiv">
        <title>The Genome of the Zebra Mussel, Dreissena polymorpha: A Resource for Invasive Species Research.</title>
        <authorList>
            <person name="McCartney M.A."/>
            <person name="Auch B."/>
            <person name="Kono T."/>
            <person name="Mallez S."/>
            <person name="Zhang Y."/>
            <person name="Obille A."/>
            <person name="Becker A."/>
            <person name="Abrahante J.E."/>
            <person name="Garbe J."/>
            <person name="Badalamenti J.P."/>
            <person name="Herman A."/>
            <person name="Mangelson H."/>
            <person name="Liachko I."/>
            <person name="Sullivan S."/>
            <person name="Sone E.D."/>
            <person name="Koren S."/>
            <person name="Silverstein K.A.T."/>
            <person name="Beckman K.B."/>
            <person name="Gohl D.M."/>
        </authorList>
    </citation>
    <scope>NUCLEOTIDE SEQUENCE</scope>
    <source>
        <strain evidence="1">Duluth1</strain>
        <tissue evidence="1">Whole animal</tissue>
    </source>
</reference>
<accession>A0A9D4JL12</accession>
<proteinExistence type="predicted"/>
<evidence type="ECO:0000313" key="1">
    <source>
        <dbReference type="EMBL" id="KAH3811297.1"/>
    </source>
</evidence>
<protein>
    <submittedName>
        <fullName evidence="1">Uncharacterized protein</fullName>
    </submittedName>
</protein>
<organism evidence="1 2">
    <name type="scientific">Dreissena polymorpha</name>
    <name type="common">Zebra mussel</name>
    <name type="synonym">Mytilus polymorpha</name>
    <dbReference type="NCBI Taxonomy" id="45954"/>
    <lineage>
        <taxon>Eukaryota</taxon>
        <taxon>Metazoa</taxon>
        <taxon>Spiralia</taxon>
        <taxon>Lophotrochozoa</taxon>
        <taxon>Mollusca</taxon>
        <taxon>Bivalvia</taxon>
        <taxon>Autobranchia</taxon>
        <taxon>Heteroconchia</taxon>
        <taxon>Euheterodonta</taxon>
        <taxon>Imparidentia</taxon>
        <taxon>Neoheterodontei</taxon>
        <taxon>Myida</taxon>
        <taxon>Dreissenoidea</taxon>
        <taxon>Dreissenidae</taxon>
        <taxon>Dreissena</taxon>
    </lineage>
</organism>
<keyword evidence="2" id="KW-1185">Reference proteome</keyword>
<dbReference type="AlphaFoldDB" id="A0A9D4JL12"/>
<gene>
    <name evidence="1" type="ORF">DPMN_139707</name>
</gene>
<sequence length="50" mass="5938">MNTGSCKIPFGTIKIPHDEQATQSQCYMERYRKPPDRECRRLKQVELILQ</sequence>